<reference evidence="2 3" key="1">
    <citation type="submission" date="2016-02" db="EMBL/GenBank/DDBJ databases">
        <authorList>
            <person name="Wen L."/>
            <person name="He K."/>
            <person name="Yang H."/>
        </authorList>
    </citation>
    <scope>NUCLEOTIDE SEQUENCE [LARGE SCALE GENOMIC DNA]</scope>
    <source>
        <strain evidence="2 3">KLE1704</strain>
    </source>
</reference>
<dbReference type="EMBL" id="LTDF01000003">
    <property type="protein sequence ID" value="KXT55511.1"/>
    <property type="molecule type" value="Genomic_DNA"/>
</dbReference>
<evidence type="ECO:0000313" key="3">
    <source>
        <dbReference type="Proteomes" id="UP000070319"/>
    </source>
</evidence>
<evidence type="ECO:0000256" key="1">
    <source>
        <dbReference type="SAM" id="Coils"/>
    </source>
</evidence>
<dbReference type="PATRIC" id="fig|329854.7.peg.41"/>
<proteinExistence type="predicted"/>
<evidence type="ECO:0008006" key="4">
    <source>
        <dbReference type="Google" id="ProtNLM"/>
    </source>
</evidence>
<gene>
    <name evidence="2" type="ORF">HMPREF2531_00042</name>
</gene>
<evidence type="ECO:0000313" key="2">
    <source>
        <dbReference type="EMBL" id="KXT55511.1"/>
    </source>
</evidence>
<accession>A0A139LVN2</accession>
<keyword evidence="1" id="KW-0175">Coiled coil</keyword>
<protein>
    <recommendedName>
        <fullName evidence="4">DNA-binding protein</fullName>
    </recommendedName>
</protein>
<sequence>MRKQQEINRAVAILCKKGDRISVAQAEVLREKRSEKQVFQEYVLSVGEEKKDDTFFFALRDAARYVAGGLELGELIPDADEYKISNDEFYQEAKAVSEREFRAMERKVNLLEKLVNELLQASRIRVENKQVPEVNKADFLNQSEAARYVGCRKETLRGWSMRGFITAYSMEGVVHYSKSELDASPAVRHYCTVRQCRKEAEQ</sequence>
<dbReference type="RefSeq" id="WP_061433591.1">
    <property type="nucleotide sequence ID" value="NZ_KQ968644.1"/>
</dbReference>
<dbReference type="SUPFAM" id="SSF46955">
    <property type="entry name" value="Putative DNA-binding domain"/>
    <property type="match status" value="1"/>
</dbReference>
<organism evidence="2">
    <name type="scientific">Bacteroides intestinalis</name>
    <dbReference type="NCBI Taxonomy" id="329854"/>
    <lineage>
        <taxon>Bacteria</taxon>
        <taxon>Pseudomonadati</taxon>
        <taxon>Bacteroidota</taxon>
        <taxon>Bacteroidia</taxon>
        <taxon>Bacteroidales</taxon>
        <taxon>Bacteroidaceae</taxon>
        <taxon>Bacteroides</taxon>
    </lineage>
</organism>
<name>A0A139LVN2_9BACE</name>
<feature type="coiled-coil region" evidence="1">
    <location>
        <begin position="94"/>
        <end position="121"/>
    </location>
</feature>
<dbReference type="Proteomes" id="UP000070319">
    <property type="component" value="Unassembled WGS sequence"/>
</dbReference>
<dbReference type="InterPro" id="IPR009061">
    <property type="entry name" value="DNA-bd_dom_put_sf"/>
</dbReference>
<dbReference type="AlphaFoldDB" id="A0A139LVN2"/>
<comment type="caution">
    <text evidence="2">The sequence shown here is derived from an EMBL/GenBank/DDBJ whole genome shotgun (WGS) entry which is preliminary data.</text>
</comment>